<feature type="region of interest" description="Disordered" evidence="2">
    <location>
        <begin position="1"/>
        <end position="42"/>
    </location>
</feature>
<reference evidence="3" key="1">
    <citation type="submission" date="2023-07" db="EMBL/GenBank/DDBJ databases">
        <authorList>
            <consortium name="AG Swart"/>
            <person name="Singh M."/>
            <person name="Singh A."/>
            <person name="Seah K."/>
            <person name="Emmerich C."/>
        </authorList>
    </citation>
    <scope>NUCLEOTIDE SEQUENCE</scope>
    <source>
        <strain evidence="3">DP1</strain>
    </source>
</reference>
<evidence type="ECO:0000313" key="3">
    <source>
        <dbReference type="EMBL" id="CAI2364270.1"/>
    </source>
</evidence>
<feature type="compositionally biased region" description="Basic and acidic residues" evidence="2">
    <location>
        <begin position="132"/>
        <end position="147"/>
    </location>
</feature>
<feature type="compositionally biased region" description="Low complexity" evidence="2">
    <location>
        <begin position="78"/>
        <end position="92"/>
    </location>
</feature>
<dbReference type="EMBL" id="CAMPGE010005416">
    <property type="protein sequence ID" value="CAI2364270.1"/>
    <property type="molecule type" value="Genomic_DNA"/>
</dbReference>
<dbReference type="Proteomes" id="UP001295684">
    <property type="component" value="Unassembled WGS sequence"/>
</dbReference>
<evidence type="ECO:0008006" key="5">
    <source>
        <dbReference type="Google" id="ProtNLM"/>
    </source>
</evidence>
<feature type="coiled-coil region" evidence="1">
    <location>
        <begin position="441"/>
        <end position="470"/>
    </location>
</feature>
<feature type="compositionally biased region" description="Polar residues" evidence="2">
    <location>
        <begin position="27"/>
        <end position="38"/>
    </location>
</feature>
<organism evidence="3 4">
    <name type="scientific">Euplotes crassus</name>
    <dbReference type="NCBI Taxonomy" id="5936"/>
    <lineage>
        <taxon>Eukaryota</taxon>
        <taxon>Sar</taxon>
        <taxon>Alveolata</taxon>
        <taxon>Ciliophora</taxon>
        <taxon>Intramacronucleata</taxon>
        <taxon>Spirotrichea</taxon>
        <taxon>Hypotrichia</taxon>
        <taxon>Euplotida</taxon>
        <taxon>Euplotidae</taxon>
        <taxon>Moneuplotes</taxon>
    </lineage>
</organism>
<feature type="compositionally biased region" description="Basic and acidic residues" evidence="2">
    <location>
        <begin position="9"/>
        <end position="18"/>
    </location>
</feature>
<accession>A0AAD1U8E5</accession>
<name>A0AAD1U8E5_EUPCR</name>
<gene>
    <name evidence="3" type="ORF">ECRASSUSDP1_LOCUS5613</name>
</gene>
<sequence length="513" mass="59580">MFGKRSRKQASEEFRDAQMEVDDEPTATVSANNWNKNPWLNKENEVNQVQQRLGVLNLFKSPGTTYSKLRSKERQDGNKANPSNNANGKNNSKYGHFGNSKIPKLSGPKMQFKVTNPTSRFSSFSKSSVNSSDERSNVPNFKPDRGNDLMTKINNRFNSNELRSNTKIQNSQNMFNICNEKERSDSRDSLSGPDSKFRGKFGRQSSSSQSDKENQGFRSNGLNKKIFEDPAIKSKASSKLFGFNRDSKKSGTTLERLRNDQERYLKSSNDMERVRRLEYNTADTQIPRISKSENNSFRGLSGERSHPENRFSMEAPKAFKNGFKDNNGKVSNLCSRFGKQDLRTPKFGIRVSSADAIHCKPFKLMTERRGVFKKLDLDEKKNQRFLNEDRKRIFKARDFTAREAERIVLPEPKVTQPQEINLSTERQLEKSRMYHMNHKFRVEQESKKRELEEQRKKEIEEEQIKELRKAQNFTATGIKYKRKPQLISRRTQLFSNVKRNQDRHTFGDGNPFR</sequence>
<protein>
    <recommendedName>
        <fullName evidence="5">TPX2 C-terminal domain-containing protein</fullName>
    </recommendedName>
</protein>
<keyword evidence="4" id="KW-1185">Reference proteome</keyword>
<keyword evidence="1" id="KW-0175">Coiled coil</keyword>
<feature type="region of interest" description="Disordered" evidence="2">
    <location>
        <begin position="242"/>
        <end position="263"/>
    </location>
</feature>
<feature type="region of interest" description="Disordered" evidence="2">
    <location>
        <begin position="181"/>
        <end position="229"/>
    </location>
</feature>
<feature type="compositionally biased region" description="Low complexity" evidence="2">
    <location>
        <begin position="119"/>
        <end position="131"/>
    </location>
</feature>
<feature type="region of interest" description="Disordered" evidence="2">
    <location>
        <begin position="62"/>
        <end position="152"/>
    </location>
</feature>
<evidence type="ECO:0000313" key="4">
    <source>
        <dbReference type="Proteomes" id="UP001295684"/>
    </source>
</evidence>
<comment type="caution">
    <text evidence="3">The sequence shown here is derived from an EMBL/GenBank/DDBJ whole genome shotgun (WGS) entry which is preliminary data.</text>
</comment>
<proteinExistence type="predicted"/>
<feature type="compositionally biased region" description="Basic and acidic residues" evidence="2">
    <location>
        <begin position="245"/>
        <end position="263"/>
    </location>
</feature>
<evidence type="ECO:0000256" key="1">
    <source>
        <dbReference type="SAM" id="Coils"/>
    </source>
</evidence>
<evidence type="ECO:0000256" key="2">
    <source>
        <dbReference type="SAM" id="MobiDB-lite"/>
    </source>
</evidence>
<dbReference type="AlphaFoldDB" id="A0AAD1U8E5"/>